<feature type="transmembrane region" description="Helical" evidence="1">
    <location>
        <begin position="12"/>
        <end position="32"/>
    </location>
</feature>
<dbReference type="InterPro" id="IPR011004">
    <property type="entry name" value="Trimer_LpxA-like_sf"/>
</dbReference>
<sequence length="477" mass="50877">MKRHNSGSTLIMVAVMSAVASILAAALITLLLTANIVSEKNLNAQQAYFTARSAVDAVIAKLNDKNDASFREYVASLQDDKDYTSEMGTMSGGGNYEITLRKSGKKLKVTGRGYYPAYGASHTAVGTVNVNLAAPEDTPTLSPLHNIIYITGSQGLFIGTANITGDIVYPGPLNISSGTVVDGNVYVGGNLNVSNGARIEKNAYVSGDLSMAGHYIGGDAYCLGNVFFAGESRQIRGTLYYKGYAETANNNLSFFAPSSVKKPDLSFDMPFTSAKADTNLPDKVSAEVHANPIMITHSTALINKSGTIVSCDNYSDANRPVIIDTSDGDIYLLVNRSTTLMNRQFYVKGPNHLYIYLEGNGTTLTLTGGLPVIRMYDKNEEPKIFVIGGSGTRLELQSAEIDGVIYMPDGSIDMSGGVSDNGVQTGYAVAGSIVANRAYIDSNLKLKFVEMNLDGTPLSVLSGKAQGTDPWQIESWS</sequence>
<evidence type="ECO:0000313" key="3">
    <source>
        <dbReference type="EMBL" id="CDZ25024.1"/>
    </source>
</evidence>
<keyword evidence="1" id="KW-0812">Transmembrane</keyword>
<evidence type="ECO:0000256" key="1">
    <source>
        <dbReference type="SAM" id="Phobius"/>
    </source>
</evidence>
<dbReference type="PATRIC" id="fig|29343.3.peg.2027"/>
<dbReference type="AlphaFoldDB" id="A0A078KV68"/>
<evidence type="ECO:0000313" key="4">
    <source>
        <dbReference type="Proteomes" id="UP000032431"/>
    </source>
</evidence>
<dbReference type="Pfam" id="PF23981">
    <property type="entry name" value="DUF7305"/>
    <property type="match status" value="1"/>
</dbReference>
<organism evidence="3 4">
    <name type="scientific">[Clostridium] cellulosi</name>
    <dbReference type="NCBI Taxonomy" id="29343"/>
    <lineage>
        <taxon>Bacteria</taxon>
        <taxon>Bacillati</taxon>
        <taxon>Bacillota</taxon>
        <taxon>Clostridia</taxon>
        <taxon>Eubacteriales</taxon>
        <taxon>Oscillospiraceae</taxon>
        <taxon>Oscillospiraceae incertae sedis</taxon>
    </lineage>
</organism>
<reference evidence="4" key="1">
    <citation type="submission" date="2014-07" db="EMBL/GenBank/DDBJ databases">
        <authorList>
            <person name="Wibberg D."/>
        </authorList>
    </citation>
    <scope>NUCLEOTIDE SEQUENCE [LARGE SCALE GENOMIC DNA]</scope>
    <source>
        <strain evidence="4">DG5</strain>
    </source>
</reference>
<dbReference type="SUPFAM" id="SSF51161">
    <property type="entry name" value="Trimeric LpxA-like enzymes"/>
    <property type="match status" value="1"/>
</dbReference>
<proteinExistence type="predicted"/>
<gene>
    <name evidence="3" type="ORF">CCDG5_1932</name>
</gene>
<name>A0A078KV68_9FIRM</name>
<keyword evidence="1" id="KW-1133">Transmembrane helix</keyword>
<feature type="domain" description="DUF7305" evidence="2">
    <location>
        <begin position="313"/>
        <end position="449"/>
    </location>
</feature>
<keyword evidence="4" id="KW-1185">Reference proteome</keyword>
<keyword evidence="1" id="KW-0472">Membrane</keyword>
<dbReference type="EMBL" id="LM995447">
    <property type="protein sequence ID" value="CDZ25024.1"/>
    <property type="molecule type" value="Genomic_DNA"/>
</dbReference>
<dbReference type="OrthoDB" id="7253658at2"/>
<accession>A0A078KV68</accession>
<protein>
    <recommendedName>
        <fullName evidence="2">DUF7305 domain-containing protein</fullName>
    </recommendedName>
</protein>
<dbReference type="Proteomes" id="UP000032431">
    <property type="component" value="Chromosome I"/>
</dbReference>
<dbReference type="HOGENOM" id="CLU_571997_0_0_9"/>
<evidence type="ECO:0000259" key="2">
    <source>
        <dbReference type="Pfam" id="PF23981"/>
    </source>
</evidence>
<dbReference type="InterPro" id="IPR055729">
    <property type="entry name" value="DUF7305"/>
</dbReference>
<dbReference type="STRING" id="29343.CCDG5_1932"/>
<dbReference type="KEGG" id="ccel:CCDG5_1932"/>